<comment type="subcellular location">
    <subcellularLocation>
        <location evidence="1">Nucleus</location>
    </subcellularLocation>
</comment>
<comment type="similarity">
    <text evidence="2">Belongs to the WD repeat HIR1 family.</text>
</comment>
<dbReference type="GO" id="GO:0005634">
    <property type="term" value="C:nucleus"/>
    <property type="evidence" value="ECO:0007669"/>
    <property type="project" value="UniProtKB-SubCell"/>
</dbReference>
<gene>
    <name evidence="12" type="ORF">CEUSTIGMA_g1869.t1</name>
</gene>
<feature type="domain" description="CAF1B/HIR1 beta-propeller" evidence="11">
    <location>
        <begin position="1"/>
        <end position="211"/>
    </location>
</feature>
<keyword evidence="7" id="KW-0234">DNA repair</keyword>
<keyword evidence="4" id="KW-0677">Repeat</keyword>
<dbReference type="Proteomes" id="UP000232323">
    <property type="component" value="Unassembled WGS sequence"/>
</dbReference>
<dbReference type="InterPro" id="IPR045145">
    <property type="entry name" value="PTHR15271"/>
</dbReference>
<dbReference type="PANTHER" id="PTHR15271">
    <property type="entry name" value="CHROMATIN ASSEMBLY FACTOR 1 SUBUNIT B"/>
    <property type="match status" value="1"/>
</dbReference>
<dbReference type="InterPro" id="IPR036322">
    <property type="entry name" value="WD40_repeat_dom_sf"/>
</dbReference>
<evidence type="ECO:0000259" key="11">
    <source>
        <dbReference type="Pfam" id="PF24105"/>
    </source>
</evidence>
<dbReference type="InterPro" id="IPR001680">
    <property type="entry name" value="WD40_rpt"/>
</dbReference>
<keyword evidence="5" id="KW-0227">DNA damage</keyword>
<dbReference type="GO" id="GO:0033186">
    <property type="term" value="C:CAF-1 complex"/>
    <property type="evidence" value="ECO:0007669"/>
    <property type="project" value="TreeGrafter"/>
</dbReference>
<evidence type="ECO:0000313" key="13">
    <source>
        <dbReference type="Proteomes" id="UP000232323"/>
    </source>
</evidence>
<feature type="region of interest" description="Disordered" evidence="10">
    <location>
        <begin position="739"/>
        <end position="764"/>
    </location>
</feature>
<dbReference type="OrthoDB" id="71227at2759"/>
<name>A0A250WV58_9CHLO</name>
<dbReference type="PROSITE" id="PS50294">
    <property type="entry name" value="WD_REPEATS_REGION"/>
    <property type="match status" value="1"/>
</dbReference>
<dbReference type="Pfam" id="PF24105">
    <property type="entry name" value="Beta-prop_CAF1B_HIR1"/>
    <property type="match status" value="1"/>
</dbReference>
<dbReference type="SMART" id="SM00320">
    <property type="entry name" value="WD40"/>
    <property type="match status" value="5"/>
</dbReference>
<dbReference type="GO" id="GO:0006335">
    <property type="term" value="P:DNA replication-dependent chromatin assembly"/>
    <property type="evidence" value="ECO:0007669"/>
    <property type="project" value="InterPro"/>
</dbReference>
<dbReference type="GO" id="GO:0006334">
    <property type="term" value="P:nucleosome assembly"/>
    <property type="evidence" value="ECO:0007669"/>
    <property type="project" value="TreeGrafter"/>
</dbReference>
<feature type="repeat" description="WD" evidence="9">
    <location>
        <begin position="170"/>
        <end position="202"/>
    </location>
</feature>
<feature type="repeat" description="WD" evidence="9">
    <location>
        <begin position="128"/>
        <end position="169"/>
    </location>
</feature>
<accession>A0A250WV58</accession>
<proteinExistence type="inferred from homology"/>
<evidence type="ECO:0000256" key="8">
    <source>
        <dbReference type="ARBA" id="ARBA00023242"/>
    </source>
</evidence>
<feature type="repeat" description="WD" evidence="9">
    <location>
        <begin position="54"/>
        <end position="86"/>
    </location>
</feature>
<keyword evidence="3 9" id="KW-0853">WD repeat</keyword>
<dbReference type="EMBL" id="BEGY01000007">
    <property type="protein sequence ID" value="GAX74420.1"/>
    <property type="molecule type" value="Genomic_DNA"/>
</dbReference>
<keyword evidence="8" id="KW-0539">Nucleus</keyword>
<organism evidence="12 13">
    <name type="scientific">Chlamydomonas eustigma</name>
    <dbReference type="NCBI Taxonomy" id="1157962"/>
    <lineage>
        <taxon>Eukaryota</taxon>
        <taxon>Viridiplantae</taxon>
        <taxon>Chlorophyta</taxon>
        <taxon>core chlorophytes</taxon>
        <taxon>Chlorophyceae</taxon>
        <taxon>CS clade</taxon>
        <taxon>Chlamydomonadales</taxon>
        <taxon>Chlamydomonadaceae</taxon>
        <taxon>Chlamydomonas</taxon>
    </lineage>
</organism>
<dbReference type="GO" id="GO:0006281">
    <property type="term" value="P:DNA repair"/>
    <property type="evidence" value="ECO:0007669"/>
    <property type="project" value="UniProtKB-KW"/>
</dbReference>
<feature type="region of interest" description="Disordered" evidence="10">
    <location>
        <begin position="1284"/>
        <end position="1339"/>
    </location>
</feature>
<dbReference type="PANTHER" id="PTHR15271:SF4">
    <property type="entry name" value="CHROMATIN ASSEMBLY FACTOR 1 SUBUNIT B"/>
    <property type="match status" value="1"/>
</dbReference>
<feature type="compositionally biased region" description="Polar residues" evidence="10">
    <location>
        <begin position="1330"/>
        <end position="1339"/>
    </location>
</feature>
<dbReference type="SUPFAM" id="SSF50978">
    <property type="entry name" value="WD40 repeat-like"/>
    <property type="match status" value="1"/>
</dbReference>
<dbReference type="InterPro" id="IPR015943">
    <property type="entry name" value="WD40/YVTN_repeat-like_dom_sf"/>
</dbReference>
<evidence type="ECO:0000256" key="3">
    <source>
        <dbReference type="ARBA" id="ARBA00022574"/>
    </source>
</evidence>
<protein>
    <recommendedName>
        <fullName evidence="11">CAF1B/HIR1 beta-propeller domain-containing protein</fullName>
    </recommendedName>
</protein>
<keyword evidence="6" id="KW-0156">Chromatin regulator</keyword>
<feature type="region of interest" description="Disordered" evidence="10">
    <location>
        <begin position="249"/>
        <end position="287"/>
    </location>
</feature>
<evidence type="ECO:0000256" key="2">
    <source>
        <dbReference type="ARBA" id="ARBA00007306"/>
    </source>
</evidence>
<reference evidence="12 13" key="1">
    <citation type="submission" date="2017-08" db="EMBL/GenBank/DDBJ databases">
        <title>Acidophilic green algal genome provides insights into adaptation to an acidic environment.</title>
        <authorList>
            <person name="Hirooka S."/>
            <person name="Hirose Y."/>
            <person name="Kanesaki Y."/>
            <person name="Higuchi S."/>
            <person name="Fujiwara T."/>
            <person name="Onuma R."/>
            <person name="Era A."/>
            <person name="Ohbayashi R."/>
            <person name="Uzuka A."/>
            <person name="Nozaki H."/>
            <person name="Yoshikawa H."/>
            <person name="Miyagishima S.Y."/>
        </authorList>
    </citation>
    <scope>NUCLEOTIDE SEQUENCE [LARGE SCALE GENOMIC DNA]</scope>
    <source>
        <strain evidence="12 13">NIES-2499</strain>
    </source>
</reference>
<feature type="region of interest" description="Disordered" evidence="10">
    <location>
        <begin position="1131"/>
        <end position="1155"/>
    </location>
</feature>
<dbReference type="PROSITE" id="PS50082">
    <property type="entry name" value="WD_REPEATS_2"/>
    <property type="match status" value="3"/>
</dbReference>
<feature type="region of interest" description="Disordered" evidence="10">
    <location>
        <begin position="580"/>
        <end position="603"/>
    </location>
</feature>
<dbReference type="STRING" id="1157962.A0A250WV58"/>
<evidence type="ECO:0000256" key="5">
    <source>
        <dbReference type="ARBA" id="ARBA00022763"/>
    </source>
</evidence>
<feature type="compositionally biased region" description="Low complexity" evidence="10">
    <location>
        <begin position="314"/>
        <end position="331"/>
    </location>
</feature>
<evidence type="ECO:0000256" key="7">
    <source>
        <dbReference type="ARBA" id="ARBA00023204"/>
    </source>
</evidence>
<keyword evidence="13" id="KW-1185">Reference proteome</keyword>
<evidence type="ECO:0000313" key="12">
    <source>
        <dbReference type="EMBL" id="GAX74420.1"/>
    </source>
</evidence>
<dbReference type="Pfam" id="PF00400">
    <property type="entry name" value="WD40"/>
    <property type="match status" value="1"/>
</dbReference>
<comment type="caution">
    <text evidence="12">The sequence shown here is derived from an EMBL/GenBank/DDBJ whole genome shotgun (WGS) entry which is preliminary data.</text>
</comment>
<feature type="region of interest" description="Disordered" evidence="10">
    <location>
        <begin position="456"/>
        <end position="551"/>
    </location>
</feature>
<evidence type="ECO:0000256" key="1">
    <source>
        <dbReference type="ARBA" id="ARBA00004123"/>
    </source>
</evidence>
<feature type="region of interest" description="Disordered" evidence="10">
    <location>
        <begin position="784"/>
        <end position="804"/>
    </location>
</feature>
<evidence type="ECO:0000256" key="4">
    <source>
        <dbReference type="ARBA" id="ARBA00022737"/>
    </source>
</evidence>
<evidence type="ECO:0000256" key="9">
    <source>
        <dbReference type="PROSITE-ProRule" id="PRU00221"/>
    </source>
</evidence>
<feature type="region of interest" description="Disordered" evidence="10">
    <location>
        <begin position="314"/>
        <end position="353"/>
    </location>
</feature>
<evidence type="ECO:0000256" key="10">
    <source>
        <dbReference type="SAM" id="MobiDB-lite"/>
    </source>
</evidence>
<dbReference type="Gene3D" id="2.130.10.10">
    <property type="entry name" value="YVTN repeat-like/Quinoprotein amine dehydrogenase"/>
    <property type="match status" value="3"/>
</dbReference>
<evidence type="ECO:0000256" key="6">
    <source>
        <dbReference type="ARBA" id="ARBA00022853"/>
    </source>
</evidence>
<sequence>MRVKTLQIVWHEKEPVCSVDFSKDGILATGGADKTIKVLKDPEGSPAVRFLANHRGLSHAVNIIRFSPCGDILASGGDRGEVVLWKQPDLSGSGAVGVACIRGNLDGAGDEDEGDDKQQARWKISGTLRGHRDDVLDLCWSPDASCLVTGSIEKMCLMWEVEARKAQLRLENHAHYVQGVAWDPLGHYVVSQSNDRTCKIYSPKFQPAAAAGKRGATAAAASASSPSFGSCAATIKDYVLQATLSRRTAHNHSNALPPPAAGAEGSGFRNKQQQQQKQTPNNAALGTPPVVGVSCTAGNTANAASQGVEQADLGSVAQQVSSQTQSQGQQDSELKPKQLDMTRQGSGTAAALAAATSTITPKQMMTTKPQAFKHSLFQDEGMASFYRRLAWSPEGTYLAVPAGMYKTDASAPALNGTYVFKRGDWSNPLLVLPSGMKPVVAVRFCPVLFRSQSSSKAPAASGTAVHPIQSSSKAPAASGTAVHPIQSSSKAPAASGTAVHPIQSSSKAPAASGTALHPIQSSSKAPAASGTAVHPIQSSSKAPAASGTAVHPIQSLSEAPAAGGTAVHPSLITTTTATADVQHQDHHHDNSVQGNTRLRNQHPADSIMPTTYKMVLAVATMDSVLLYETETFSLLCVLGGLHLAAITDLAWAPDASTLAVSSRDGFCSLATFEPGELGIAIDMVQEMRSALKGMPDELQALLMQRNKMPRQAVTTAAGSSCYEHHEAASCKAMFAQLEEQGGGNQQQQLQPETASDDGRKLPNISSSRVPLLVASVSGHAAAYARKQRQQEKQHQSNASTTTTLQQAAAASTAAAAVAASGVRSASGGQKKQCPAATVATLHGQQIAPKATIAGKRRLPEPGSAGVASEDVLDLTLDVPAIPVVLSAAAFTEVPATLIAMDLSYESRSAPSAAASVGEAAAGPSFTRRIAPTALLDSSAKTLLPVYNCTDEHSAAAAGGGLDGNASASRTAPKRIAPTALASTPSALSFHGSTDHDKVEAEAAAAAAGGLGGNAGLAASTPSTLSFHGSTDHDKVEEAAAAGVSGVVVCCTTSRRIAPTAMITAHPKLLYQPQHGTEPMAAAGGGAEALAVNKRRIAPTAVDVVPAAVDVVPAAVPSSSVEVSANEAAASAAAVPQAAARDKRSTNPNDPKPMEAKIASAGADEDAALAAAAAKTVPAAERISSAVPSQQQGSEAIVVRRVTAATTAITASRGLSIAALAAQAGKAAAAAAAVATGSIIHTVIGSQPQLGLPSCLTDRKLMTTSRSGEDSCHLGGGLSSDDGPACMSIIREKGGGGVNNKRHADDGPASESEPPSCVKSEEWVGSKKTRLGNSGNKDEC</sequence>
<dbReference type="InterPro" id="IPR055410">
    <property type="entry name" value="Beta-prop_CAF1B_HIR1"/>
</dbReference>